<dbReference type="GO" id="GO:0008270">
    <property type="term" value="F:zinc ion binding"/>
    <property type="evidence" value="ECO:0007669"/>
    <property type="project" value="TreeGrafter"/>
</dbReference>
<keyword evidence="6 11" id="KW-0479">Metal-binding</keyword>
<sequence>MDGVSTVNRSQASDEATGPGPAAAVGRATAGRGAATRSTRQGDAVSAALAATNAFTSAQELHARLRADGQPVGLTTVYRHLQVLADRGEVDVLRLDDGETVYRRCATDTHHHHLVCRICGHTVEVAGREIEHWTEQVAAAEGFTDVAHTVEIYGRCASCAAAGA</sequence>
<organism evidence="14 15">
    <name type="scientific">Pseudofrankia inefficax (strain DSM 45817 / CECT 9037 / DDB 130130 / EuI1c)</name>
    <name type="common">Frankia inefficax</name>
    <dbReference type="NCBI Taxonomy" id="298654"/>
    <lineage>
        <taxon>Bacteria</taxon>
        <taxon>Bacillati</taxon>
        <taxon>Actinomycetota</taxon>
        <taxon>Actinomycetes</taxon>
        <taxon>Frankiales</taxon>
        <taxon>Frankiaceae</taxon>
        <taxon>Pseudofrankia</taxon>
    </lineage>
</organism>
<keyword evidence="10" id="KW-0804">Transcription</keyword>
<keyword evidence="4" id="KW-0963">Cytoplasm</keyword>
<dbReference type="Proteomes" id="UP000002484">
    <property type="component" value="Chromosome"/>
</dbReference>
<dbReference type="InterPro" id="IPR002481">
    <property type="entry name" value="FUR"/>
</dbReference>
<dbReference type="KEGG" id="fri:FraEuI1c_7117"/>
<evidence type="ECO:0000256" key="1">
    <source>
        <dbReference type="ARBA" id="ARBA00004496"/>
    </source>
</evidence>
<dbReference type="GO" id="GO:0000976">
    <property type="term" value="F:transcription cis-regulatory region binding"/>
    <property type="evidence" value="ECO:0007669"/>
    <property type="project" value="TreeGrafter"/>
</dbReference>
<evidence type="ECO:0000256" key="12">
    <source>
        <dbReference type="PIRSR" id="PIRSR602481-2"/>
    </source>
</evidence>
<feature type="region of interest" description="Disordered" evidence="13">
    <location>
        <begin position="1"/>
        <end position="40"/>
    </location>
</feature>
<evidence type="ECO:0000256" key="13">
    <source>
        <dbReference type="SAM" id="MobiDB-lite"/>
    </source>
</evidence>
<feature type="binding site" evidence="11">
    <location>
        <position position="156"/>
    </location>
    <ligand>
        <name>Zn(2+)</name>
        <dbReference type="ChEBI" id="CHEBI:29105"/>
    </ligand>
</feature>
<dbReference type="SUPFAM" id="SSF46785">
    <property type="entry name" value="Winged helix' DNA-binding domain"/>
    <property type="match status" value="1"/>
</dbReference>
<feature type="compositionally biased region" description="Low complexity" evidence="13">
    <location>
        <begin position="16"/>
        <end position="40"/>
    </location>
</feature>
<evidence type="ECO:0000256" key="7">
    <source>
        <dbReference type="ARBA" id="ARBA00022833"/>
    </source>
</evidence>
<comment type="cofactor">
    <cofactor evidence="11">
        <name>Zn(2+)</name>
        <dbReference type="ChEBI" id="CHEBI:29105"/>
    </cofactor>
    <text evidence="11">Binds 1 zinc ion per subunit.</text>
</comment>
<feature type="binding site" evidence="12">
    <location>
        <position position="110"/>
    </location>
    <ligand>
        <name>Fe cation</name>
        <dbReference type="ChEBI" id="CHEBI:24875"/>
    </ligand>
</feature>
<protein>
    <submittedName>
        <fullName evidence="14">Ferric uptake regulator, Fur family</fullName>
    </submittedName>
</protein>
<dbReference type="EMBL" id="CP002299">
    <property type="protein sequence ID" value="ADP85082.1"/>
    <property type="molecule type" value="Genomic_DNA"/>
</dbReference>
<dbReference type="AlphaFoldDB" id="E3IYL1"/>
<evidence type="ECO:0000256" key="4">
    <source>
        <dbReference type="ARBA" id="ARBA00022490"/>
    </source>
</evidence>
<feature type="compositionally biased region" description="Polar residues" evidence="13">
    <location>
        <begin position="1"/>
        <end position="14"/>
    </location>
</feature>
<evidence type="ECO:0000313" key="14">
    <source>
        <dbReference type="EMBL" id="ADP85082.1"/>
    </source>
</evidence>
<evidence type="ECO:0000256" key="5">
    <source>
        <dbReference type="ARBA" id="ARBA00022491"/>
    </source>
</evidence>
<evidence type="ECO:0000256" key="8">
    <source>
        <dbReference type="ARBA" id="ARBA00023015"/>
    </source>
</evidence>
<dbReference type="CDD" id="cd07153">
    <property type="entry name" value="Fur_like"/>
    <property type="match status" value="1"/>
</dbReference>
<feature type="binding site" evidence="12">
    <location>
        <position position="131"/>
    </location>
    <ligand>
        <name>Fe cation</name>
        <dbReference type="ChEBI" id="CHEBI:24875"/>
    </ligand>
</feature>
<dbReference type="Gene3D" id="1.10.10.10">
    <property type="entry name" value="Winged helix-like DNA-binding domain superfamily/Winged helix DNA-binding domain"/>
    <property type="match status" value="1"/>
</dbReference>
<dbReference type="InterPro" id="IPR043135">
    <property type="entry name" value="Fur_C"/>
</dbReference>
<dbReference type="GO" id="GO:0045892">
    <property type="term" value="P:negative regulation of DNA-templated transcription"/>
    <property type="evidence" value="ECO:0007669"/>
    <property type="project" value="TreeGrafter"/>
</dbReference>
<dbReference type="FunFam" id="1.10.10.10:FF:000459">
    <property type="entry name" value="Ferric uptake regulation protein"/>
    <property type="match status" value="1"/>
</dbReference>
<keyword evidence="7 11" id="KW-0862">Zinc</keyword>
<keyword evidence="15" id="KW-1185">Reference proteome</keyword>
<evidence type="ECO:0000256" key="9">
    <source>
        <dbReference type="ARBA" id="ARBA00023125"/>
    </source>
</evidence>
<feature type="binding site" evidence="11">
    <location>
        <position position="159"/>
    </location>
    <ligand>
        <name>Zn(2+)</name>
        <dbReference type="ChEBI" id="CHEBI:29105"/>
    </ligand>
</feature>
<feature type="binding site" evidence="11">
    <location>
        <position position="116"/>
    </location>
    <ligand>
        <name>Zn(2+)</name>
        <dbReference type="ChEBI" id="CHEBI:29105"/>
    </ligand>
</feature>
<dbReference type="GO" id="GO:0003700">
    <property type="term" value="F:DNA-binding transcription factor activity"/>
    <property type="evidence" value="ECO:0007669"/>
    <property type="project" value="InterPro"/>
</dbReference>
<dbReference type="Pfam" id="PF01475">
    <property type="entry name" value="FUR"/>
    <property type="match status" value="1"/>
</dbReference>
<evidence type="ECO:0000256" key="10">
    <source>
        <dbReference type="ARBA" id="ARBA00023163"/>
    </source>
</evidence>
<evidence type="ECO:0000256" key="11">
    <source>
        <dbReference type="PIRSR" id="PIRSR602481-1"/>
    </source>
</evidence>
<dbReference type="InParanoid" id="E3IYL1"/>
<dbReference type="PANTHER" id="PTHR33202:SF2">
    <property type="entry name" value="FERRIC UPTAKE REGULATION PROTEIN"/>
    <property type="match status" value="1"/>
</dbReference>
<dbReference type="InterPro" id="IPR036388">
    <property type="entry name" value="WH-like_DNA-bd_sf"/>
</dbReference>
<dbReference type="InterPro" id="IPR036390">
    <property type="entry name" value="WH_DNA-bd_sf"/>
</dbReference>
<comment type="subunit">
    <text evidence="3">Homodimer.</text>
</comment>
<gene>
    <name evidence="14" type="ordered locus">FraEuI1c_7117</name>
</gene>
<dbReference type="eggNOG" id="COG0735">
    <property type="taxonomic scope" value="Bacteria"/>
</dbReference>
<dbReference type="GO" id="GO:0005829">
    <property type="term" value="C:cytosol"/>
    <property type="evidence" value="ECO:0007669"/>
    <property type="project" value="TreeGrafter"/>
</dbReference>
<comment type="cofactor">
    <cofactor evidence="12">
        <name>Mn(2+)</name>
        <dbReference type="ChEBI" id="CHEBI:29035"/>
    </cofactor>
    <cofactor evidence="12">
        <name>Fe(2+)</name>
        <dbReference type="ChEBI" id="CHEBI:29033"/>
    </cofactor>
    <text evidence="12">Binds 1 Mn(2+) or Fe(2+) ion per subunit.</text>
</comment>
<keyword evidence="9" id="KW-0238">DNA-binding</keyword>
<dbReference type="OrthoDB" id="8659436at2"/>
<proteinExistence type="inferred from homology"/>
<evidence type="ECO:0000256" key="2">
    <source>
        <dbReference type="ARBA" id="ARBA00007957"/>
    </source>
</evidence>
<dbReference type="GO" id="GO:1900376">
    <property type="term" value="P:regulation of secondary metabolite biosynthetic process"/>
    <property type="evidence" value="ECO:0007669"/>
    <property type="project" value="TreeGrafter"/>
</dbReference>
<keyword evidence="12" id="KW-0408">Iron</keyword>
<dbReference type="RefSeq" id="WP_013428193.1">
    <property type="nucleotide sequence ID" value="NC_014666.1"/>
</dbReference>
<feature type="binding site" evidence="11">
    <location>
        <position position="119"/>
    </location>
    <ligand>
        <name>Zn(2+)</name>
        <dbReference type="ChEBI" id="CHEBI:29105"/>
    </ligand>
</feature>
<reference evidence="14 15" key="1">
    <citation type="submission" date="2010-10" db="EMBL/GenBank/DDBJ databases">
        <title>Complete sequence of Frankia sp. EuI1c.</title>
        <authorList>
            <consortium name="US DOE Joint Genome Institute"/>
            <person name="Lucas S."/>
            <person name="Copeland A."/>
            <person name="Lapidus A."/>
            <person name="Cheng J.-F."/>
            <person name="Bruce D."/>
            <person name="Goodwin L."/>
            <person name="Pitluck S."/>
            <person name="Chertkov O."/>
            <person name="Detter J.C."/>
            <person name="Han C."/>
            <person name="Tapia R."/>
            <person name="Land M."/>
            <person name="Hauser L."/>
            <person name="Jeffries C."/>
            <person name="Kyrpides N."/>
            <person name="Ivanova N."/>
            <person name="Mikhailova N."/>
            <person name="Beauchemin N."/>
            <person name="Sen A."/>
            <person name="Sur S.A."/>
            <person name="Gtari M."/>
            <person name="Wall L."/>
            <person name="Tisa L."/>
            <person name="Woyke T."/>
        </authorList>
    </citation>
    <scope>NUCLEOTIDE SEQUENCE [LARGE SCALE GENOMIC DNA]</scope>
    <source>
        <strain evidence="15">DSM 45817 / CECT 9037 / EuI1c</strain>
    </source>
</reference>
<dbReference type="Gene3D" id="3.30.1490.190">
    <property type="match status" value="1"/>
</dbReference>
<evidence type="ECO:0000256" key="3">
    <source>
        <dbReference type="ARBA" id="ARBA00011738"/>
    </source>
</evidence>
<dbReference type="FunCoup" id="E3IYL1">
    <property type="interactions" value="54"/>
</dbReference>
<accession>E3IYL1</accession>
<dbReference type="HOGENOM" id="CLU_096072_5_0_11"/>
<dbReference type="PANTHER" id="PTHR33202">
    <property type="entry name" value="ZINC UPTAKE REGULATION PROTEIN"/>
    <property type="match status" value="1"/>
</dbReference>
<comment type="subcellular location">
    <subcellularLocation>
        <location evidence="1">Cytoplasm</location>
    </subcellularLocation>
</comment>
<keyword evidence="8" id="KW-0805">Transcription regulation</keyword>
<evidence type="ECO:0000313" key="15">
    <source>
        <dbReference type="Proteomes" id="UP000002484"/>
    </source>
</evidence>
<dbReference type="STRING" id="298654.FraEuI1c_7117"/>
<evidence type="ECO:0000256" key="6">
    <source>
        <dbReference type="ARBA" id="ARBA00022723"/>
    </source>
</evidence>
<comment type="similarity">
    <text evidence="2">Belongs to the Fur family.</text>
</comment>
<name>E3IYL1_PSEI1</name>
<keyword evidence="5" id="KW-0678">Repressor</keyword>
<feature type="binding site" evidence="12">
    <location>
        <position position="148"/>
    </location>
    <ligand>
        <name>Fe cation</name>
        <dbReference type="ChEBI" id="CHEBI:24875"/>
    </ligand>
</feature>